<dbReference type="GO" id="GO:0005737">
    <property type="term" value="C:cytoplasm"/>
    <property type="evidence" value="ECO:0007669"/>
    <property type="project" value="TreeGrafter"/>
</dbReference>
<keyword evidence="1" id="KW-0547">Nucleotide-binding</keyword>
<dbReference type="Gene3D" id="3.30.70.1230">
    <property type="entry name" value="Nucleotide cyclase"/>
    <property type="match status" value="1"/>
</dbReference>
<dbReference type="PROSITE" id="PS50125">
    <property type="entry name" value="GUANYLATE_CYCLASE_2"/>
    <property type="match status" value="1"/>
</dbReference>
<dbReference type="EMBL" id="GL442063">
    <property type="protein sequence ID" value="EFN63977.1"/>
    <property type="molecule type" value="Genomic_DNA"/>
</dbReference>
<evidence type="ECO:0000256" key="3">
    <source>
        <dbReference type="ARBA" id="ARBA00023239"/>
    </source>
</evidence>
<sequence>MKIITNYAVRPKVIKVAKAQLKDSLRSYIPRPVIRSVELDEPMEHLTEMRQVVILFINVITDVYKGRLISLVDTAYKLVCEVISEMHGCVNKTSLFDKDLIFLCIFGLRGDKHELESQIGLRCASRLRQDLLEMMNVKSVTIAVTTGMTYCGVIGHVLRREYTVIGMSVNKAARLMVAYNNKVVCDRESFLHSRLEARHFILQEPRHLKGITNIGPVYEFQEQMKFTDSELTWSNYPLLGREIEIKIFQQMLTNMIEYSSGDITTKHLKPDYNTLVIKGEPRIGKTRLLDEIAQNIPTNIPYNYISLVSYNLIRMIFSKPLNFHIATSSKEREDRLVLELGQLREPEFLCTLNQPFNVRFAMSPRYKALSVDQKHKVLTKFLLKLIKRCFTELWVMIIDDAQYGDNESMSLFHTMTKRNMLFFVLSIGHKLSGEYEVHPAILERARIIELSYIDKWYHAALACQILHVYGIPPELEKLIQEKSFGNPGWIESYLISLTQSGSLLIVYKRKTIAEEMGYVLPPTVMLKRFVSEDIMKKNDNNEEDRSDKWKMYRTSYRNGPISLLTLQRSAIHEPEAIDDEEKIAICKFAKDFIPEEGNAEMTMDVMILKLFDSLTPLDQLLLKCASVLGEIINRDMLRYLMQDKSAREIGLAIQKLFEIRIFGCARGDFTTSGRPLVFYRNIKRISIEPEITCDCIGLIIRDELADLPRYASCGLIRFKMSMFRETTYRSLTENQKIELHSKALKYLQQHTRRCMACGELNFARLLGKTTVQKIKKRKATIELPETYQLEEVTYTLKEEANNGKPDIILIAILEFVEICLVDNNVPQARRLLNDAEVVLQQMSEVHKEESIFLSYITAKIRTLQGRCHLESGLLSEARKKLNEAINSLGYYFPQHKFSINVKSTIQLELLRWKLICPKTDTTDELTTNYIEQLATCLALMFEVFRGTRGMKKHARLAAIWSLNAALDSSRDFLTLCTSFTNMMITTHVYQKRSVTSYLEKQALYICATKGDFLEFQELEGIAELYAGIFFSRWLRGEITKAIRIGFIVTRMAQTMNSIFLKTLVLPRLAYLLMISRRHSEVVVLLRELVREITNRNINAISTMAEIKNKLRQIEKMIEVVKIAIPRY</sequence>
<evidence type="ECO:0000256" key="2">
    <source>
        <dbReference type="ARBA" id="ARBA00022840"/>
    </source>
</evidence>
<dbReference type="GO" id="GO:0009190">
    <property type="term" value="P:cyclic nucleotide biosynthetic process"/>
    <property type="evidence" value="ECO:0007669"/>
    <property type="project" value="InterPro"/>
</dbReference>
<evidence type="ECO:0000313" key="6">
    <source>
        <dbReference type="Proteomes" id="UP000000311"/>
    </source>
</evidence>
<proteinExistence type="predicted"/>
<keyword evidence="6" id="KW-1185">Reference proteome</keyword>
<dbReference type="InterPro" id="IPR029787">
    <property type="entry name" value="Nucleotide_cyclase"/>
</dbReference>
<dbReference type="GO" id="GO:0035556">
    <property type="term" value="P:intracellular signal transduction"/>
    <property type="evidence" value="ECO:0007669"/>
    <property type="project" value="InterPro"/>
</dbReference>
<dbReference type="Proteomes" id="UP000000311">
    <property type="component" value="Unassembled WGS sequence"/>
</dbReference>
<keyword evidence="3" id="KW-0456">Lyase</keyword>
<dbReference type="FunFam" id="3.30.70.1230:FF:000017">
    <property type="entry name" value="Adenylate cyclase type 10"/>
    <property type="match status" value="1"/>
</dbReference>
<feature type="domain" description="Guanylate cyclase" evidence="4">
    <location>
        <begin position="139"/>
        <end position="176"/>
    </location>
</feature>
<keyword evidence="2" id="KW-0067">ATP-binding</keyword>
<protein>
    <submittedName>
        <fullName evidence="5">Adenylate cyclase type 10</fullName>
    </submittedName>
</protein>
<dbReference type="InParanoid" id="E2ARG8"/>
<dbReference type="SUPFAM" id="SSF55073">
    <property type="entry name" value="Nucleotide cyclase"/>
    <property type="match status" value="1"/>
</dbReference>
<dbReference type="GO" id="GO:0004016">
    <property type="term" value="F:adenylate cyclase activity"/>
    <property type="evidence" value="ECO:0007669"/>
    <property type="project" value="TreeGrafter"/>
</dbReference>
<dbReference type="InterPro" id="IPR027417">
    <property type="entry name" value="P-loop_NTPase"/>
</dbReference>
<gene>
    <name evidence="5" type="ORF">EAG_09590</name>
</gene>
<evidence type="ECO:0000256" key="1">
    <source>
        <dbReference type="ARBA" id="ARBA00022741"/>
    </source>
</evidence>
<dbReference type="OMA" id="HIIRFCK"/>
<dbReference type="CDD" id="cd07302">
    <property type="entry name" value="CHD"/>
    <property type="match status" value="1"/>
</dbReference>
<dbReference type="OrthoDB" id="194468at2759"/>
<dbReference type="PANTHER" id="PTHR16305:SF28">
    <property type="entry name" value="GUANYLATE CYCLASE DOMAIN-CONTAINING PROTEIN"/>
    <property type="match status" value="1"/>
</dbReference>
<evidence type="ECO:0000259" key="4">
    <source>
        <dbReference type="PROSITE" id="PS50125"/>
    </source>
</evidence>
<name>E2ARG8_CAMFO</name>
<dbReference type="GO" id="GO:0005524">
    <property type="term" value="F:ATP binding"/>
    <property type="evidence" value="ECO:0007669"/>
    <property type="project" value="UniProtKB-KW"/>
</dbReference>
<organism evidence="6">
    <name type="scientific">Camponotus floridanus</name>
    <name type="common">Florida carpenter ant</name>
    <dbReference type="NCBI Taxonomy" id="104421"/>
    <lineage>
        <taxon>Eukaryota</taxon>
        <taxon>Metazoa</taxon>
        <taxon>Ecdysozoa</taxon>
        <taxon>Arthropoda</taxon>
        <taxon>Hexapoda</taxon>
        <taxon>Insecta</taxon>
        <taxon>Pterygota</taxon>
        <taxon>Neoptera</taxon>
        <taxon>Endopterygota</taxon>
        <taxon>Hymenoptera</taxon>
        <taxon>Apocrita</taxon>
        <taxon>Aculeata</taxon>
        <taxon>Formicoidea</taxon>
        <taxon>Formicidae</taxon>
        <taxon>Formicinae</taxon>
        <taxon>Camponotus</taxon>
    </lineage>
</organism>
<dbReference type="SUPFAM" id="SSF52540">
    <property type="entry name" value="P-loop containing nucleoside triphosphate hydrolases"/>
    <property type="match status" value="1"/>
</dbReference>
<dbReference type="AlphaFoldDB" id="E2ARG8"/>
<dbReference type="InterPro" id="IPR001054">
    <property type="entry name" value="A/G_cyclase"/>
</dbReference>
<evidence type="ECO:0000313" key="5">
    <source>
        <dbReference type="EMBL" id="EFN63977.1"/>
    </source>
</evidence>
<accession>E2ARG8</accession>
<reference evidence="5 6" key="1">
    <citation type="journal article" date="2010" name="Science">
        <title>Genomic comparison of the ants Camponotus floridanus and Harpegnathos saltator.</title>
        <authorList>
            <person name="Bonasio R."/>
            <person name="Zhang G."/>
            <person name="Ye C."/>
            <person name="Mutti N.S."/>
            <person name="Fang X."/>
            <person name="Qin N."/>
            <person name="Donahue G."/>
            <person name="Yang P."/>
            <person name="Li Q."/>
            <person name="Li C."/>
            <person name="Zhang P."/>
            <person name="Huang Z."/>
            <person name="Berger S.L."/>
            <person name="Reinberg D."/>
            <person name="Wang J."/>
            <person name="Liebig J."/>
        </authorList>
    </citation>
    <scope>NUCLEOTIDE SEQUENCE [LARGE SCALE GENOMIC DNA]</scope>
    <source>
        <strain evidence="6">C129</strain>
    </source>
</reference>
<dbReference type="PANTHER" id="PTHR16305">
    <property type="entry name" value="TESTICULAR SOLUBLE ADENYLYL CYCLASE"/>
    <property type="match status" value="1"/>
</dbReference>